<evidence type="ECO:0008006" key="3">
    <source>
        <dbReference type="Google" id="ProtNLM"/>
    </source>
</evidence>
<dbReference type="SUPFAM" id="SSF56801">
    <property type="entry name" value="Acetyl-CoA synthetase-like"/>
    <property type="match status" value="1"/>
</dbReference>
<dbReference type="Gene3D" id="3.40.50.12780">
    <property type="entry name" value="N-terminal domain of ligase-like"/>
    <property type="match status" value="1"/>
</dbReference>
<dbReference type="STRING" id="1196081.A0A364L782"/>
<dbReference type="Proteomes" id="UP000249363">
    <property type="component" value="Unassembled WGS sequence"/>
</dbReference>
<dbReference type="PANTHER" id="PTHR43272">
    <property type="entry name" value="LONG-CHAIN-FATTY-ACID--COA LIGASE"/>
    <property type="match status" value="1"/>
</dbReference>
<comment type="caution">
    <text evidence="1">The sequence shown here is derived from an EMBL/GenBank/DDBJ whole genome shotgun (WGS) entry which is preliminary data.</text>
</comment>
<dbReference type="AlphaFoldDB" id="A0A364L782"/>
<dbReference type="EMBL" id="MIKG01000016">
    <property type="protein sequence ID" value="RAO71678.1"/>
    <property type="molecule type" value="Genomic_DNA"/>
</dbReference>
<gene>
    <name evidence="1" type="ORF">BHQ10_007690</name>
</gene>
<reference evidence="1 2" key="1">
    <citation type="journal article" date="2017" name="Biotechnol. Biofuels">
        <title>Differential beta-glucosidase expression as a function of carbon source availability in Talaromyces amestolkiae: a genomic and proteomic approach.</title>
        <authorList>
            <person name="de Eugenio L.I."/>
            <person name="Mendez-Liter J.A."/>
            <person name="Nieto-Dominguez M."/>
            <person name="Alonso L."/>
            <person name="Gil-Munoz J."/>
            <person name="Barriuso J."/>
            <person name="Prieto A."/>
            <person name="Martinez M.J."/>
        </authorList>
    </citation>
    <scope>NUCLEOTIDE SEQUENCE [LARGE SCALE GENOMIC DNA]</scope>
    <source>
        <strain evidence="1 2">CIB</strain>
    </source>
</reference>
<keyword evidence="2" id="KW-1185">Reference proteome</keyword>
<dbReference type="OrthoDB" id="4138492at2759"/>
<evidence type="ECO:0000313" key="1">
    <source>
        <dbReference type="EMBL" id="RAO71678.1"/>
    </source>
</evidence>
<evidence type="ECO:0000313" key="2">
    <source>
        <dbReference type="Proteomes" id="UP000249363"/>
    </source>
</evidence>
<dbReference type="GO" id="GO:0016020">
    <property type="term" value="C:membrane"/>
    <property type="evidence" value="ECO:0007669"/>
    <property type="project" value="TreeGrafter"/>
</dbReference>
<organism evidence="1 2">
    <name type="scientific">Talaromyces amestolkiae</name>
    <dbReference type="NCBI Taxonomy" id="1196081"/>
    <lineage>
        <taxon>Eukaryota</taxon>
        <taxon>Fungi</taxon>
        <taxon>Dikarya</taxon>
        <taxon>Ascomycota</taxon>
        <taxon>Pezizomycotina</taxon>
        <taxon>Eurotiomycetes</taxon>
        <taxon>Eurotiomycetidae</taxon>
        <taxon>Eurotiales</taxon>
        <taxon>Trichocomaceae</taxon>
        <taxon>Talaromyces</taxon>
        <taxon>Talaromyces sect. Talaromyces</taxon>
    </lineage>
</organism>
<accession>A0A364L782</accession>
<dbReference type="PANTHER" id="PTHR43272:SF11">
    <property type="entry name" value="AMP-DEPENDENT SYNTHETASE_LIGASE DOMAIN-CONTAINING PROTEIN"/>
    <property type="match status" value="1"/>
</dbReference>
<dbReference type="RefSeq" id="XP_040736193.1">
    <property type="nucleotide sequence ID" value="XM_040880413.1"/>
</dbReference>
<sequence>MIQELCAELNETSVDNLTCILPALKNRSVLKMAAEATGLAKLDTFLAGIFADWDIYSTIITTVIVLFATYSLLSSKDPDVHPYLLARQATEAPVRQPGQSAAFRNLEVPHGFPLKSGLNVKDPEAPKWTGGRNGDLRDIWKTALRGSTGEVGTTAGQRGKIYSVLGKSAIERTLDEITAEINVIGRYVQDSKAKVVAISLSDSVELLASLFASAFYGFQTVLIPHNLDPKQLGSYLNKVQAELLIAEAGAVDLTVITSGNKQLKNVIWVAKEGSRHMDWNEVPAKAAGSVKVAVWHELVEEKKKLDDTEVPAYDPKSATPSIIAFWPNSEEFIEYKPQNIVSAIGALLSSLPRNQRLDSKDVVLTIDSLIRPYALSWILAALYSNSSIALNSVAGEGVDFALATLGISPTVIVSSARTVSDYHKKFMKPHTGLISSISRSTQARTLDAGRMPSQNALSRLANIGPTAELSLSELRLLAISYPVDGSPEDLLSSELLTDLRIFTGARIVYSLTAPGIAGGIAQTHLFDYRRHSGPAHFGAPLSSIEIVLSGHTEDTGIERAVEGQLTVTGPAVVTKTVTIPVRARFRDDNTLQLLK</sequence>
<dbReference type="InterPro" id="IPR042099">
    <property type="entry name" value="ANL_N_sf"/>
</dbReference>
<dbReference type="GO" id="GO:0004467">
    <property type="term" value="F:long-chain fatty acid-CoA ligase activity"/>
    <property type="evidence" value="ECO:0007669"/>
    <property type="project" value="TreeGrafter"/>
</dbReference>
<protein>
    <recommendedName>
        <fullName evidence="3">AMP-dependent synthetase/ligase domain-containing protein</fullName>
    </recommendedName>
</protein>
<dbReference type="GO" id="GO:0005783">
    <property type="term" value="C:endoplasmic reticulum"/>
    <property type="evidence" value="ECO:0007669"/>
    <property type="project" value="TreeGrafter"/>
</dbReference>
<name>A0A364L782_TALAM</name>
<proteinExistence type="predicted"/>
<dbReference type="GeneID" id="63796905"/>